<gene>
    <name evidence="1" type="ORF">LVIROSA_LOCUS31924</name>
</gene>
<keyword evidence="2" id="KW-1185">Reference proteome</keyword>
<protein>
    <submittedName>
        <fullName evidence="1">Uncharacterized protein</fullName>
    </submittedName>
</protein>
<dbReference type="EMBL" id="CAKMRJ010005523">
    <property type="protein sequence ID" value="CAH1446211.1"/>
    <property type="molecule type" value="Genomic_DNA"/>
</dbReference>
<organism evidence="1 2">
    <name type="scientific">Lactuca virosa</name>
    <dbReference type="NCBI Taxonomy" id="75947"/>
    <lineage>
        <taxon>Eukaryota</taxon>
        <taxon>Viridiplantae</taxon>
        <taxon>Streptophyta</taxon>
        <taxon>Embryophyta</taxon>
        <taxon>Tracheophyta</taxon>
        <taxon>Spermatophyta</taxon>
        <taxon>Magnoliopsida</taxon>
        <taxon>eudicotyledons</taxon>
        <taxon>Gunneridae</taxon>
        <taxon>Pentapetalae</taxon>
        <taxon>asterids</taxon>
        <taxon>campanulids</taxon>
        <taxon>Asterales</taxon>
        <taxon>Asteraceae</taxon>
        <taxon>Cichorioideae</taxon>
        <taxon>Cichorieae</taxon>
        <taxon>Lactucinae</taxon>
        <taxon>Lactuca</taxon>
    </lineage>
</organism>
<comment type="caution">
    <text evidence="1">The sequence shown here is derived from an EMBL/GenBank/DDBJ whole genome shotgun (WGS) entry which is preliminary data.</text>
</comment>
<dbReference type="AlphaFoldDB" id="A0AAU9P8C7"/>
<dbReference type="Proteomes" id="UP001157418">
    <property type="component" value="Unassembled WGS sequence"/>
</dbReference>
<sequence length="163" mass="17821">MLMYAAISSTISPSTSTWKYDTHVVWHQKHPSSHVSISHVPTRAADFVAQDLLHIFHPCVDLVDLVAPLEQRSLAWDPRPASFRAPAAAAREASSVDEKGSDSTILIENILKHAARLGGSGKLNCVQYADGVTVPKRSRQFVWRAGVEMCKSASQLALYVATI</sequence>
<evidence type="ECO:0000313" key="1">
    <source>
        <dbReference type="EMBL" id="CAH1446211.1"/>
    </source>
</evidence>
<reference evidence="1 2" key="1">
    <citation type="submission" date="2022-01" db="EMBL/GenBank/DDBJ databases">
        <authorList>
            <person name="Xiong W."/>
            <person name="Schranz E."/>
        </authorList>
    </citation>
    <scope>NUCLEOTIDE SEQUENCE [LARGE SCALE GENOMIC DNA]</scope>
</reference>
<accession>A0AAU9P8C7</accession>
<evidence type="ECO:0000313" key="2">
    <source>
        <dbReference type="Proteomes" id="UP001157418"/>
    </source>
</evidence>
<proteinExistence type="predicted"/>
<name>A0AAU9P8C7_9ASTR</name>